<feature type="signal peptide" evidence="3">
    <location>
        <begin position="1"/>
        <end position="23"/>
    </location>
</feature>
<proteinExistence type="predicted"/>
<dbReference type="PANTHER" id="PTHR34677">
    <property type="match status" value="1"/>
</dbReference>
<evidence type="ECO:0000259" key="4">
    <source>
        <dbReference type="Pfam" id="PF19078"/>
    </source>
</evidence>
<feature type="chain" id="PRO_5036449116" description="Bacterial Ig-like domain-containing protein" evidence="3">
    <location>
        <begin position="24"/>
        <end position="1089"/>
    </location>
</feature>
<dbReference type="EMBL" id="JAAWWB010000030">
    <property type="protein sequence ID" value="KAG6746033.1"/>
    <property type="molecule type" value="Genomic_DNA"/>
</dbReference>
<feature type="transmembrane region" description="Helical" evidence="2">
    <location>
        <begin position="958"/>
        <end position="976"/>
    </location>
</feature>
<evidence type="ECO:0000256" key="1">
    <source>
        <dbReference type="SAM" id="MobiDB-lite"/>
    </source>
</evidence>
<keyword evidence="6" id="KW-1185">Reference proteome</keyword>
<feature type="transmembrane region" description="Helical" evidence="2">
    <location>
        <begin position="676"/>
        <end position="696"/>
    </location>
</feature>
<keyword evidence="3" id="KW-0732">Signal</keyword>
<evidence type="ECO:0000256" key="2">
    <source>
        <dbReference type="SAM" id="Phobius"/>
    </source>
</evidence>
<dbReference type="Proteomes" id="UP000886885">
    <property type="component" value="Chromosome 15D"/>
</dbReference>
<dbReference type="InterPro" id="IPR044048">
    <property type="entry name" value="Big_12"/>
</dbReference>
<feature type="transmembrane region" description="Helical" evidence="2">
    <location>
        <begin position="860"/>
        <end position="878"/>
    </location>
</feature>
<protein>
    <recommendedName>
        <fullName evidence="4">Bacterial Ig-like domain-containing protein</fullName>
    </recommendedName>
</protein>
<accession>A0A8X7Y3Y2</accession>
<evidence type="ECO:0000256" key="3">
    <source>
        <dbReference type="SAM" id="SignalP"/>
    </source>
</evidence>
<dbReference type="AlphaFoldDB" id="A0A8X7Y3Y2"/>
<feature type="compositionally biased region" description="Basic and acidic residues" evidence="1">
    <location>
        <begin position="986"/>
        <end position="995"/>
    </location>
</feature>
<keyword evidence="2" id="KW-0472">Membrane</keyword>
<dbReference type="OrthoDB" id="617191at2759"/>
<feature type="transmembrane region" description="Helical" evidence="2">
    <location>
        <begin position="890"/>
        <end position="910"/>
    </location>
</feature>
<keyword evidence="2" id="KW-1133">Transmembrane helix</keyword>
<keyword evidence="2" id="KW-0812">Transmembrane</keyword>
<name>A0A8X7Y3Y2_POPTO</name>
<dbReference type="PANTHER" id="PTHR34677:SF1">
    <property type="entry name" value="TRANSMEMBRANE PROTEIN"/>
    <property type="match status" value="1"/>
</dbReference>
<feature type="compositionally biased region" description="Low complexity" evidence="1">
    <location>
        <begin position="1058"/>
        <end position="1068"/>
    </location>
</feature>
<feature type="compositionally biased region" description="Polar residues" evidence="1">
    <location>
        <begin position="1041"/>
        <end position="1057"/>
    </location>
</feature>
<sequence>MGWPKLSWLVVLCWVLSFPCFRALGDDAEASVNFLKAPRAFSHLNTATFEFQVLVGGHVNSCTNCSISCKLDSGPESDCGASKISYQGLQDGNHTFEVCINGSQRVGCATYNWTVDTIPPTAYITASKLFTNALNVSVNISFTEPCTGGGFGCSSVNACNLLVYGAGQVIPSSLTVLEPNLKYTLLVGLSPSVLYGRVILVMDKNFCTDTAGNRFTRAANSSFFVHFDRRTVFVDLRIHIPEKLLQLNNEIRTVKATNNDDNLKFYMYFSEPILNSSAEILNSLNTSQGVLLPISGENLGNRRFGFQVANLSSIAVVTIGLLSNSIISRPGTSVSPIAPVTFLYDSQRPAVRLSTSSNTRTKEHSIPISIKFGKPVFGFNSSFLSISGGHLQGFHEISRSKYIAEIKADDDILSVSIPQNVIGDVAGNKNLASNILQVRHYSVPTISSVISAFATACFLATSLAAGLLTLSTASLLSAGAFSRPSSLLTAEPTRNIFKFISLFYIQRTACHIQVFAMSRWLAVTLPVEYYEFARNLQWSIPYFSLPWETGDIQPIMVKSNSSSGAHSYISKTHDISLSMQLKGKIVNKSSPVYGLPLSPMEYLSFFESQSFKPEAEHILDPQHSNGWRDFDRSMFWLAVIGGSMILLHAILLFILKLRKGNTEKQRDYGALTLPRFEIFLAFLALPCICVASASLVRGGTTSGIIVGILLLGVVGFLLLALFLILSIGITFGKLLQYKEVHQEGQIFHWYQDIIRVTLGPGKRGQWTWKDQQKSVYLIRLGALFEDLRGPPKYMLSQIAGVPRNQGDRIIASDDETEDAEAPFIQKLFGVLRIYYTLLEAVKRVSLGILAGVYLDSWSSKTPTVVLLSITCFQLFFLVLKKPFIKKKVQLVEIISISCQVGIFATCFILLEKELSTGEETKVGIFMIALFLIGFVAQMVNEWFALYRQILRLDPSEKYFLTGLKTASIGFLLFFISKRLSQDLESKLPAQRRSDGETGGGAGSSVDRNKSSGSPGTPDKPWQKQLRELARASFTKERSGSRNDPSTSRTKWSGFWTNKRSGSSSQKTSSDSKSKTKWLYEDLEEIFASK</sequence>
<feature type="transmembrane region" description="Helical" evidence="2">
    <location>
        <begin position="922"/>
        <end position="946"/>
    </location>
</feature>
<feature type="compositionally biased region" description="Basic and acidic residues" evidence="1">
    <location>
        <begin position="1020"/>
        <end position="1040"/>
    </location>
</feature>
<gene>
    <name evidence="5" type="ORF">POTOM_050545</name>
</gene>
<evidence type="ECO:0000313" key="6">
    <source>
        <dbReference type="Proteomes" id="UP000886885"/>
    </source>
</evidence>
<feature type="transmembrane region" description="Helical" evidence="2">
    <location>
        <begin position="702"/>
        <end position="729"/>
    </location>
</feature>
<evidence type="ECO:0000313" key="5">
    <source>
        <dbReference type="EMBL" id="KAG6746033.1"/>
    </source>
</evidence>
<feature type="transmembrane region" description="Helical" evidence="2">
    <location>
        <begin position="634"/>
        <end position="655"/>
    </location>
</feature>
<feature type="region of interest" description="Disordered" evidence="1">
    <location>
        <begin position="986"/>
        <end position="1075"/>
    </location>
</feature>
<comment type="caution">
    <text evidence="5">The sequence shown here is derived from an EMBL/GenBank/DDBJ whole genome shotgun (WGS) entry which is preliminary data.</text>
</comment>
<reference evidence="5" key="1">
    <citation type="journal article" date="2020" name="bioRxiv">
        <title>Hybrid origin of Populus tomentosa Carr. identified through genome sequencing and phylogenomic analysis.</title>
        <authorList>
            <person name="An X."/>
            <person name="Gao K."/>
            <person name="Chen Z."/>
            <person name="Li J."/>
            <person name="Yang X."/>
            <person name="Yang X."/>
            <person name="Zhou J."/>
            <person name="Guo T."/>
            <person name="Zhao T."/>
            <person name="Huang S."/>
            <person name="Miao D."/>
            <person name="Khan W.U."/>
            <person name="Rao P."/>
            <person name="Ye M."/>
            <person name="Lei B."/>
            <person name="Liao W."/>
            <person name="Wang J."/>
            <person name="Ji L."/>
            <person name="Li Y."/>
            <person name="Guo B."/>
            <person name="Mustafa N.S."/>
            <person name="Li S."/>
            <person name="Yun Q."/>
            <person name="Keller S.R."/>
            <person name="Mao J."/>
            <person name="Zhang R."/>
            <person name="Strauss S.H."/>
        </authorList>
    </citation>
    <scope>NUCLEOTIDE SEQUENCE</scope>
    <source>
        <strain evidence="5">GM15</strain>
        <tissue evidence="5">Leaf</tissue>
    </source>
</reference>
<feature type="domain" description="Bacterial Ig-like" evidence="4">
    <location>
        <begin position="345"/>
        <end position="434"/>
    </location>
</feature>
<organism evidence="5 6">
    <name type="scientific">Populus tomentosa</name>
    <name type="common">Chinese white poplar</name>
    <dbReference type="NCBI Taxonomy" id="118781"/>
    <lineage>
        <taxon>Eukaryota</taxon>
        <taxon>Viridiplantae</taxon>
        <taxon>Streptophyta</taxon>
        <taxon>Embryophyta</taxon>
        <taxon>Tracheophyta</taxon>
        <taxon>Spermatophyta</taxon>
        <taxon>Magnoliopsida</taxon>
        <taxon>eudicotyledons</taxon>
        <taxon>Gunneridae</taxon>
        <taxon>Pentapetalae</taxon>
        <taxon>rosids</taxon>
        <taxon>fabids</taxon>
        <taxon>Malpighiales</taxon>
        <taxon>Salicaceae</taxon>
        <taxon>Saliceae</taxon>
        <taxon>Populus</taxon>
    </lineage>
</organism>
<dbReference type="Pfam" id="PF19078">
    <property type="entry name" value="Big_12"/>
    <property type="match status" value="1"/>
</dbReference>